<dbReference type="Proteomes" id="UP000664632">
    <property type="component" value="Unassembled WGS sequence"/>
</dbReference>
<gene>
    <name evidence="3" type="ORF">JZO69_12920</name>
</gene>
<sequence length="340" mass="39383">MKKILFTILLVGIMLSYNWNEANAEDGQSISETIQQLEIQKKKGTRSNVNSYMMKTIAETEESLINELSSHSIVVDPTNLEYLDILNKIISEEIILDFSNKEEIYEYISVYQARIAPYQADQTTNTESYNLFVNNRTELLQRTFESIKQENMMQLLEADKINSQKNRSRAAVFNRKKPNLSAMNSYAKKFAMGYNSMQYPKYTNGDCTNFASQILERSGLMSVNKRNDSGQVWYCDGNFNTTVAWRLAHSWALYWTAEGYPTRTFGDRQTNQVNSYAKAGDFLAYFTRGTYQINHITYVNRKDGNGNIRVSQHSGARYDDTWKNINVWSNYNQIISIRFT</sequence>
<feature type="domain" description="Putative amidase" evidence="2">
    <location>
        <begin position="181"/>
        <end position="333"/>
    </location>
</feature>
<feature type="chain" id="PRO_5047447437" evidence="1">
    <location>
        <begin position="25"/>
        <end position="340"/>
    </location>
</feature>
<dbReference type="InterPro" id="IPR024301">
    <property type="entry name" value="Amidase_6"/>
</dbReference>
<proteinExistence type="predicted"/>
<comment type="caution">
    <text evidence="3">The sequence shown here is derived from an EMBL/GenBank/DDBJ whole genome shotgun (WGS) entry which is preliminary data.</text>
</comment>
<evidence type="ECO:0000259" key="2">
    <source>
        <dbReference type="Pfam" id="PF12671"/>
    </source>
</evidence>
<name>A0ABS3H173_9ENTE</name>
<dbReference type="EMBL" id="JAFLWD010000033">
    <property type="protein sequence ID" value="MBO0441267.1"/>
    <property type="molecule type" value="Genomic_DNA"/>
</dbReference>
<evidence type="ECO:0000313" key="3">
    <source>
        <dbReference type="EMBL" id="MBO0441267.1"/>
    </source>
</evidence>
<organism evidence="3 4">
    <name type="scientific">Candidatus Enterococcus ikei</name>
    <dbReference type="NCBI Taxonomy" id="2815326"/>
    <lineage>
        <taxon>Bacteria</taxon>
        <taxon>Bacillati</taxon>
        <taxon>Bacillota</taxon>
        <taxon>Bacilli</taxon>
        <taxon>Lactobacillales</taxon>
        <taxon>Enterococcaceae</taxon>
        <taxon>Enterococcus</taxon>
    </lineage>
</organism>
<keyword evidence="4" id="KW-1185">Reference proteome</keyword>
<dbReference type="RefSeq" id="WP_207113279.1">
    <property type="nucleotide sequence ID" value="NZ_JAFLWD010000033.1"/>
</dbReference>
<protein>
    <submittedName>
        <fullName evidence="3">Amidase domain-containing protein</fullName>
    </submittedName>
</protein>
<keyword evidence="1" id="KW-0732">Signal</keyword>
<dbReference type="PANTHER" id="PTHR40032">
    <property type="entry name" value="EXPORTED PROTEIN-RELATED"/>
    <property type="match status" value="1"/>
</dbReference>
<dbReference type="PANTHER" id="PTHR40032:SF1">
    <property type="entry name" value="EXPORTED PROTEIN"/>
    <property type="match status" value="1"/>
</dbReference>
<evidence type="ECO:0000313" key="4">
    <source>
        <dbReference type="Proteomes" id="UP000664632"/>
    </source>
</evidence>
<evidence type="ECO:0000256" key="1">
    <source>
        <dbReference type="SAM" id="SignalP"/>
    </source>
</evidence>
<dbReference type="Gene3D" id="3.90.1720.10">
    <property type="entry name" value="endopeptidase domain like (from Nostoc punctiforme)"/>
    <property type="match status" value="1"/>
</dbReference>
<dbReference type="Pfam" id="PF12671">
    <property type="entry name" value="Amidase_6"/>
    <property type="match status" value="1"/>
</dbReference>
<reference evidence="3 4" key="1">
    <citation type="submission" date="2021-03" db="EMBL/GenBank/DDBJ databases">
        <title>Enterococcal diversity collection.</title>
        <authorList>
            <person name="Gilmore M.S."/>
            <person name="Schwartzman J."/>
            <person name="Van Tyne D."/>
            <person name="Martin M."/>
            <person name="Earl A.M."/>
            <person name="Manson A.L."/>
            <person name="Straub T."/>
            <person name="Salamzade R."/>
            <person name="Saavedra J."/>
            <person name="Lebreton F."/>
            <person name="Prichula J."/>
            <person name="Schaufler K."/>
            <person name="Gaca A."/>
            <person name="Sgardioli B."/>
            <person name="Wagenaar J."/>
            <person name="Strong T."/>
        </authorList>
    </citation>
    <scope>NUCLEOTIDE SEQUENCE [LARGE SCALE GENOMIC DNA]</scope>
    <source>
        <strain evidence="3 4">DIV0869a</strain>
    </source>
</reference>
<accession>A0ABS3H173</accession>
<feature type="signal peptide" evidence="1">
    <location>
        <begin position="1"/>
        <end position="24"/>
    </location>
</feature>